<gene>
    <name evidence="10" type="ORF">P1J78_12405</name>
</gene>
<dbReference type="InterPro" id="IPR036396">
    <property type="entry name" value="Cyt_P450_sf"/>
</dbReference>
<keyword evidence="3 8" id="KW-0349">Heme</keyword>
<evidence type="ECO:0000256" key="3">
    <source>
        <dbReference type="ARBA" id="ARBA00022617"/>
    </source>
</evidence>
<comment type="cofactor">
    <cofactor evidence="1 8">
        <name>heme</name>
        <dbReference type="ChEBI" id="CHEBI:30413"/>
    </cofactor>
</comment>
<accession>A0AAE3T969</accession>
<dbReference type="Proteomes" id="UP001220964">
    <property type="component" value="Unassembled WGS sequence"/>
</dbReference>
<dbReference type="PANTHER" id="PTHR24286">
    <property type="entry name" value="CYTOCHROME P450 26"/>
    <property type="match status" value="1"/>
</dbReference>
<organism evidence="10 11">
    <name type="scientific">Psychromarinibacter sediminicola</name>
    <dbReference type="NCBI Taxonomy" id="3033385"/>
    <lineage>
        <taxon>Bacteria</taxon>
        <taxon>Pseudomonadati</taxon>
        <taxon>Pseudomonadota</taxon>
        <taxon>Alphaproteobacteria</taxon>
        <taxon>Rhodobacterales</taxon>
        <taxon>Paracoccaceae</taxon>
        <taxon>Psychromarinibacter</taxon>
    </lineage>
</organism>
<dbReference type="GO" id="GO:0004497">
    <property type="term" value="F:monooxygenase activity"/>
    <property type="evidence" value="ECO:0007669"/>
    <property type="project" value="UniProtKB-KW"/>
</dbReference>
<reference evidence="10" key="1">
    <citation type="submission" date="2023-03" db="EMBL/GenBank/DDBJ databases">
        <title>Multiphase analysis and comparison of six strains from genera Psychromarinibacter, Lutimaribacter, and Maritimibacter, including a novel species: Psychromarinibacter sediminicola sp. nov.</title>
        <authorList>
            <person name="Wang Y.-H."/>
            <person name="Ye M.-Q."/>
            <person name="Du Z.-J."/>
        </authorList>
    </citation>
    <scope>NUCLEOTIDE SEQUENCE</scope>
    <source>
        <strain evidence="10">C21-152</strain>
    </source>
</reference>
<dbReference type="SUPFAM" id="SSF48264">
    <property type="entry name" value="Cytochrome P450"/>
    <property type="match status" value="1"/>
</dbReference>
<sequence>MAHYGPAELAHIPGPRPDPLLGHTLKIMRDCYGFTLAAREAHGDIYKTKLIGQWRVLLHGADALEFVLIDRDRNFSNQEGWLPLRNLFDGGLLMRDFDEHRRHRRIMQAAFRSKAMEEYVARMNAELPRLLAEWPVGKRFAFYPAVKELTLRLGASVFMGMDPDDPRVPALNKAFVDEIAATYGLVRKPVPLTKMWHGIRGRRYLIQTFKELIAERRDGGGEDFFSQMCRATDDDGDRWTEEEIVDHFNFLLMAAHDTTASGLATMAWALTTWPDWQERIIAEVDALPEGPLDDAALNAMPVTERAFKEALRLVPPVPFIPRRTVRDVEWQGVTLPKGTHVSVCPGIVQLQPDLWTDPDSFDPDRFSPNRAEDRRHKFAWSPFGGGAHKCLGMHFAMVQVKLFTAHLLRHRRMQSATDAPATWQMVPIPWPKGGLPIVLEPRRETAAAPAKEDAVA</sequence>
<dbReference type="Pfam" id="PF00067">
    <property type="entry name" value="p450"/>
    <property type="match status" value="1"/>
</dbReference>
<dbReference type="InterPro" id="IPR017972">
    <property type="entry name" value="Cyt_P450_CS"/>
</dbReference>
<evidence type="ECO:0000256" key="8">
    <source>
        <dbReference type="PIRSR" id="PIRSR602403-1"/>
    </source>
</evidence>
<keyword evidence="11" id="KW-1185">Reference proteome</keyword>
<dbReference type="InterPro" id="IPR002403">
    <property type="entry name" value="Cyt_P450_E_grp-IV"/>
</dbReference>
<keyword evidence="7 9" id="KW-0503">Monooxygenase</keyword>
<evidence type="ECO:0000256" key="6">
    <source>
        <dbReference type="ARBA" id="ARBA00023004"/>
    </source>
</evidence>
<dbReference type="PRINTS" id="PR00465">
    <property type="entry name" value="EP450IV"/>
</dbReference>
<comment type="similarity">
    <text evidence="2 9">Belongs to the cytochrome P450 family.</text>
</comment>
<evidence type="ECO:0000256" key="1">
    <source>
        <dbReference type="ARBA" id="ARBA00001971"/>
    </source>
</evidence>
<dbReference type="GO" id="GO:0016705">
    <property type="term" value="F:oxidoreductase activity, acting on paired donors, with incorporation or reduction of molecular oxygen"/>
    <property type="evidence" value="ECO:0007669"/>
    <property type="project" value="InterPro"/>
</dbReference>
<evidence type="ECO:0000256" key="9">
    <source>
        <dbReference type="RuleBase" id="RU000461"/>
    </source>
</evidence>
<keyword evidence="6 8" id="KW-0408">Iron</keyword>
<dbReference type="PANTHER" id="PTHR24286:SF24">
    <property type="entry name" value="LANOSTEROL 14-ALPHA DEMETHYLASE"/>
    <property type="match status" value="1"/>
</dbReference>
<proteinExistence type="inferred from homology"/>
<evidence type="ECO:0000256" key="4">
    <source>
        <dbReference type="ARBA" id="ARBA00022723"/>
    </source>
</evidence>
<evidence type="ECO:0000256" key="2">
    <source>
        <dbReference type="ARBA" id="ARBA00010617"/>
    </source>
</evidence>
<feature type="binding site" description="axial binding residue" evidence="8">
    <location>
        <position position="390"/>
    </location>
    <ligand>
        <name>heme</name>
        <dbReference type="ChEBI" id="CHEBI:30413"/>
    </ligand>
    <ligandPart>
        <name>Fe</name>
        <dbReference type="ChEBI" id="CHEBI:18248"/>
    </ligandPart>
</feature>
<comment type="caution">
    <text evidence="10">The sequence shown here is derived from an EMBL/GenBank/DDBJ whole genome shotgun (WGS) entry which is preliminary data.</text>
</comment>
<dbReference type="InterPro" id="IPR001128">
    <property type="entry name" value="Cyt_P450"/>
</dbReference>
<dbReference type="PROSITE" id="PS00086">
    <property type="entry name" value="CYTOCHROME_P450"/>
    <property type="match status" value="1"/>
</dbReference>
<dbReference type="EMBL" id="JARGYC010000029">
    <property type="protein sequence ID" value="MDF0601538.1"/>
    <property type="molecule type" value="Genomic_DNA"/>
</dbReference>
<evidence type="ECO:0000256" key="5">
    <source>
        <dbReference type="ARBA" id="ARBA00023002"/>
    </source>
</evidence>
<dbReference type="GO" id="GO:0005506">
    <property type="term" value="F:iron ion binding"/>
    <property type="evidence" value="ECO:0007669"/>
    <property type="project" value="InterPro"/>
</dbReference>
<keyword evidence="5 9" id="KW-0560">Oxidoreductase</keyword>
<dbReference type="GO" id="GO:0016125">
    <property type="term" value="P:sterol metabolic process"/>
    <property type="evidence" value="ECO:0007669"/>
    <property type="project" value="TreeGrafter"/>
</dbReference>
<name>A0AAE3T969_9RHOB</name>
<dbReference type="Gene3D" id="1.10.630.10">
    <property type="entry name" value="Cytochrome P450"/>
    <property type="match status" value="1"/>
</dbReference>
<dbReference type="GO" id="GO:0020037">
    <property type="term" value="F:heme binding"/>
    <property type="evidence" value="ECO:0007669"/>
    <property type="project" value="InterPro"/>
</dbReference>
<evidence type="ECO:0000256" key="7">
    <source>
        <dbReference type="ARBA" id="ARBA00023033"/>
    </source>
</evidence>
<dbReference type="RefSeq" id="WP_275567677.1">
    <property type="nucleotide sequence ID" value="NZ_JARGYC010000029.1"/>
</dbReference>
<evidence type="ECO:0000313" key="11">
    <source>
        <dbReference type="Proteomes" id="UP001220964"/>
    </source>
</evidence>
<protein>
    <submittedName>
        <fullName evidence="10">Cytochrome P450</fullName>
    </submittedName>
</protein>
<evidence type="ECO:0000313" key="10">
    <source>
        <dbReference type="EMBL" id="MDF0601538.1"/>
    </source>
</evidence>
<dbReference type="AlphaFoldDB" id="A0AAE3T969"/>
<dbReference type="PRINTS" id="PR00385">
    <property type="entry name" value="P450"/>
</dbReference>
<keyword evidence="4 8" id="KW-0479">Metal-binding</keyword>